<comment type="caution">
    <text evidence="3">The sequence shown here is derived from an EMBL/GenBank/DDBJ whole genome shotgun (WGS) entry which is preliminary data.</text>
</comment>
<dbReference type="Pfam" id="PF00701">
    <property type="entry name" value="DHDPS"/>
    <property type="match status" value="1"/>
</dbReference>
<organism evidence="3 4">
    <name type="scientific">Flagellimonas spongiicola</name>
    <dbReference type="NCBI Taxonomy" id="2942208"/>
    <lineage>
        <taxon>Bacteria</taxon>
        <taxon>Pseudomonadati</taxon>
        <taxon>Bacteroidota</taxon>
        <taxon>Flavobacteriia</taxon>
        <taxon>Flavobacteriales</taxon>
        <taxon>Flavobacteriaceae</taxon>
        <taxon>Flagellimonas</taxon>
    </lineage>
</organism>
<evidence type="ECO:0000313" key="4">
    <source>
        <dbReference type="Proteomes" id="UP001203607"/>
    </source>
</evidence>
<dbReference type="PANTHER" id="PTHR12128:SF72">
    <property type="entry name" value="DIHYDRODIPICOLINATE SYNTHASE"/>
    <property type="match status" value="1"/>
</dbReference>
<dbReference type="InterPro" id="IPR002220">
    <property type="entry name" value="DapA-like"/>
</dbReference>
<dbReference type="EMBL" id="JAMFMA010000001">
    <property type="protein sequence ID" value="MCL6273575.1"/>
    <property type="molecule type" value="Genomic_DNA"/>
</dbReference>
<reference evidence="3 4" key="1">
    <citation type="submission" date="2022-05" db="EMBL/GenBank/DDBJ databases">
        <authorList>
            <person name="Park J.-S."/>
        </authorList>
    </citation>
    <scope>NUCLEOTIDE SEQUENCE [LARGE SCALE GENOMIC DNA]</scope>
    <source>
        <strain evidence="3 4">2012CJ35-5</strain>
    </source>
</reference>
<protein>
    <submittedName>
        <fullName evidence="3">Dihydrodipicolinate synthase family protein</fullName>
    </submittedName>
</protein>
<evidence type="ECO:0000256" key="1">
    <source>
        <dbReference type="ARBA" id="ARBA00023239"/>
    </source>
</evidence>
<comment type="similarity">
    <text evidence="2">Belongs to the DapA family.</text>
</comment>
<name>A0ABT0PQA4_9FLAO</name>
<dbReference type="PANTHER" id="PTHR12128">
    <property type="entry name" value="DIHYDRODIPICOLINATE SYNTHASE"/>
    <property type="match status" value="1"/>
</dbReference>
<dbReference type="PIRSF" id="PIRSF001365">
    <property type="entry name" value="DHDPS"/>
    <property type="match status" value="1"/>
</dbReference>
<dbReference type="InterPro" id="IPR013785">
    <property type="entry name" value="Aldolase_TIM"/>
</dbReference>
<gene>
    <name evidence="3" type="ORF">M3P19_06105</name>
</gene>
<dbReference type="SUPFAM" id="SSF51569">
    <property type="entry name" value="Aldolase"/>
    <property type="match status" value="1"/>
</dbReference>
<accession>A0ABT0PQA4</accession>
<evidence type="ECO:0000313" key="3">
    <source>
        <dbReference type="EMBL" id="MCL6273575.1"/>
    </source>
</evidence>
<keyword evidence="1 2" id="KW-0456">Lyase</keyword>
<keyword evidence="4" id="KW-1185">Reference proteome</keyword>
<dbReference type="RefSeq" id="WP_249656747.1">
    <property type="nucleotide sequence ID" value="NZ_JAMFMA010000001.1"/>
</dbReference>
<dbReference type="Gene3D" id="3.20.20.70">
    <property type="entry name" value="Aldolase class I"/>
    <property type="match status" value="1"/>
</dbReference>
<evidence type="ECO:0000256" key="2">
    <source>
        <dbReference type="PIRNR" id="PIRNR001365"/>
    </source>
</evidence>
<dbReference type="Proteomes" id="UP001203607">
    <property type="component" value="Unassembled WGS sequence"/>
</dbReference>
<proteinExistence type="inferred from homology"/>
<dbReference type="CDD" id="cd00408">
    <property type="entry name" value="DHDPS-like"/>
    <property type="match status" value="1"/>
</dbReference>
<sequence length="302" mass="33528">MTNFSWKGVMPAVTTKFTDADMLDLDMFTTNINAQLEAGVHGIILGGTLGEASTLDTEEKKILVEHTVNLVDGKVPVVMNIAEQSTKEAIKAAERAQDQGASGLMVLPPMRYKSTDYETVAYFKAIASSTSLPIMIYNNPVDYKIEVTLDMFEELLKHDNIQAVKESTRDITNVIRIRNRFEDRLSILCGVDTLAMESLVMGADGWVAGLVCAFPRETVAVYELVKAGRIEEASRIYNWFMPLLELDINPQLVQNIKLAEVATGIGTENVRLPRLPLQGDERNRVLSIIEEGVKTRPIIPNI</sequence>
<dbReference type="SMART" id="SM01130">
    <property type="entry name" value="DHDPS"/>
    <property type="match status" value="1"/>
</dbReference>
<dbReference type="PRINTS" id="PR00146">
    <property type="entry name" value="DHPICSNTHASE"/>
</dbReference>